<accession>A0ABQ8JWG1</accession>
<dbReference type="EMBL" id="NJHN03000007">
    <property type="protein sequence ID" value="KAH9426951.1"/>
    <property type="molecule type" value="Genomic_DNA"/>
</dbReference>
<keyword evidence="2" id="KW-1185">Reference proteome</keyword>
<organism evidence="1 2">
    <name type="scientific">Dermatophagoides pteronyssinus</name>
    <name type="common">European house dust mite</name>
    <dbReference type="NCBI Taxonomy" id="6956"/>
    <lineage>
        <taxon>Eukaryota</taxon>
        <taxon>Metazoa</taxon>
        <taxon>Ecdysozoa</taxon>
        <taxon>Arthropoda</taxon>
        <taxon>Chelicerata</taxon>
        <taxon>Arachnida</taxon>
        <taxon>Acari</taxon>
        <taxon>Acariformes</taxon>
        <taxon>Sarcoptiformes</taxon>
        <taxon>Astigmata</taxon>
        <taxon>Psoroptidia</taxon>
        <taxon>Analgoidea</taxon>
        <taxon>Pyroglyphidae</taxon>
        <taxon>Dermatophagoidinae</taxon>
        <taxon>Dermatophagoides</taxon>
    </lineage>
</organism>
<gene>
    <name evidence="1" type="ORF">DERP_011620</name>
</gene>
<evidence type="ECO:0000313" key="1">
    <source>
        <dbReference type="EMBL" id="KAH9426951.1"/>
    </source>
</evidence>
<reference evidence="1 2" key="1">
    <citation type="journal article" date="2018" name="J. Allergy Clin. Immunol.">
        <title>High-quality assembly of Dermatophagoides pteronyssinus genome and transcriptome reveals a wide range of novel allergens.</title>
        <authorList>
            <person name="Liu X.Y."/>
            <person name="Yang K.Y."/>
            <person name="Wang M.Q."/>
            <person name="Kwok J.S."/>
            <person name="Zeng X."/>
            <person name="Yang Z."/>
            <person name="Xiao X.J."/>
            <person name="Lau C.P."/>
            <person name="Li Y."/>
            <person name="Huang Z.M."/>
            <person name="Ba J.G."/>
            <person name="Yim A.K."/>
            <person name="Ouyang C.Y."/>
            <person name="Ngai S.M."/>
            <person name="Chan T.F."/>
            <person name="Leung E.L."/>
            <person name="Liu L."/>
            <person name="Liu Z.G."/>
            <person name="Tsui S.K."/>
        </authorList>
    </citation>
    <scope>NUCLEOTIDE SEQUENCE [LARGE SCALE GENOMIC DNA]</scope>
    <source>
        <strain evidence="1">Derp</strain>
    </source>
</reference>
<dbReference type="Proteomes" id="UP000887458">
    <property type="component" value="Unassembled WGS sequence"/>
</dbReference>
<evidence type="ECO:0000313" key="2">
    <source>
        <dbReference type="Proteomes" id="UP000887458"/>
    </source>
</evidence>
<sequence length="540" mass="63819">MIDSIDHLSETNRHEWLQPSSKDRQRQYFSSLYDDVGYSLPLYNRSDLLSSTLTSTSKNPDPKWNWKFQYDKPEDEQKTQLNIFKAKFEANLREYDRLDFDAKQAIRIRAKRQREICLNDYRQGLLGLARSSFRRTYKDIFLGERETSIESLDPNVLEYELRLTSEMDTIIDNIRLLCVDKSNLSKMDWFSNLARAKFSYEFDQQNQIDTETLSLLPDPKESNDNENIDELQSNYDGINESEIDPEIASTIGSSGYVYRPFRHRNRHNLYRSNVDEPDPTEYNYDWQRLYDSKPEHRTIPEYETESLTDHYDYEPFQPFSDEPIGLRRNRYTNSSLDPEWQSKSSVYSYHRPKQPIQRFTPNRFDLNLDSICPTYGYGNENADDGDKETITMMMLNNINISFGQYGTFVDDYDYDYYFENETIPADHTDLSSSSVPNFKDTINGCINASYFYQVKCNFEPYRLPECRNIHDKMLKDIELSLSMCPTDLQSCYDINPVLQLLFKFMVGDSCHNSYQGEDCRIVSQLTSRYVSKYLTYCLMF</sequence>
<reference evidence="1 2" key="2">
    <citation type="journal article" date="2022" name="Mol. Biol. Evol.">
        <title>Comparative Genomics Reveals Insights into the Divergent Evolution of Astigmatic Mites and Household Pest Adaptations.</title>
        <authorList>
            <person name="Xiong Q."/>
            <person name="Wan A.T."/>
            <person name="Liu X."/>
            <person name="Fung C.S."/>
            <person name="Xiao X."/>
            <person name="Malainual N."/>
            <person name="Hou J."/>
            <person name="Wang L."/>
            <person name="Wang M."/>
            <person name="Yang K.Y."/>
            <person name="Cui Y."/>
            <person name="Leung E.L."/>
            <person name="Nong W."/>
            <person name="Shin S.K."/>
            <person name="Au S.W."/>
            <person name="Jeong K.Y."/>
            <person name="Chew F.T."/>
            <person name="Hui J.H."/>
            <person name="Leung T.F."/>
            <person name="Tungtrongchitr A."/>
            <person name="Zhong N."/>
            <person name="Liu Z."/>
            <person name="Tsui S.K."/>
        </authorList>
    </citation>
    <scope>NUCLEOTIDE SEQUENCE [LARGE SCALE GENOMIC DNA]</scope>
    <source>
        <strain evidence="1">Derp</strain>
    </source>
</reference>
<name>A0ABQ8JWG1_DERPT</name>
<proteinExistence type="predicted"/>
<comment type="caution">
    <text evidence="1">The sequence shown here is derived from an EMBL/GenBank/DDBJ whole genome shotgun (WGS) entry which is preliminary data.</text>
</comment>
<protein>
    <submittedName>
        <fullName evidence="1">Uncharacterized protein</fullName>
    </submittedName>
</protein>